<accession>A0A9P1BXA8</accession>
<dbReference type="OrthoDB" id="408631at2759"/>
<name>A0A9P1BXA8_9DINO</name>
<evidence type="ECO:0000313" key="3">
    <source>
        <dbReference type="Proteomes" id="UP001152797"/>
    </source>
</evidence>
<keyword evidence="3" id="KW-1185">Reference proteome</keyword>
<dbReference type="InterPro" id="IPR029058">
    <property type="entry name" value="AB_hydrolase_fold"/>
</dbReference>
<dbReference type="SUPFAM" id="SSF53474">
    <property type="entry name" value="alpha/beta-Hydrolases"/>
    <property type="match status" value="1"/>
</dbReference>
<dbReference type="GO" id="GO:0016787">
    <property type="term" value="F:hydrolase activity"/>
    <property type="evidence" value="ECO:0007669"/>
    <property type="project" value="UniProtKB-KW"/>
</dbReference>
<comment type="caution">
    <text evidence="1">The sequence shown here is derived from an EMBL/GenBank/DDBJ whole genome shotgun (WGS) entry which is preliminary data.</text>
</comment>
<proteinExistence type="predicted"/>
<organism evidence="1">
    <name type="scientific">Cladocopium goreaui</name>
    <dbReference type="NCBI Taxonomy" id="2562237"/>
    <lineage>
        <taxon>Eukaryota</taxon>
        <taxon>Sar</taxon>
        <taxon>Alveolata</taxon>
        <taxon>Dinophyceae</taxon>
        <taxon>Suessiales</taxon>
        <taxon>Symbiodiniaceae</taxon>
        <taxon>Cladocopium</taxon>
    </lineage>
</organism>
<protein>
    <submittedName>
        <fullName evidence="2">Alpha/beta hydrolase fold-3 domain-containing protein</fullName>
    </submittedName>
</protein>
<gene>
    <name evidence="1" type="ORF">C1SCF055_LOCUS7931</name>
</gene>
<reference evidence="1" key="1">
    <citation type="submission" date="2022-10" db="EMBL/GenBank/DDBJ databases">
        <authorList>
            <person name="Chen Y."/>
            <person name="Dougan E. K."/>
            <person name="Chan C."/>
            <person name="Rhodes N."/>
            <person name="Thang M."/>
        </authorList>
    </citation>
    <scope>NUCLEOTIDE SEQUENCE</scope>
</reference>
<dbReference type="Gene3D" id="3.40.50.1820">
    <property type="entry name" value="alpha/beta hydrolase"/>
    <property type="match status" value="1"/>
</dbReference>
<evidence type="ECO:0000313" key="1">
    <source>
        <dbReference type="EMBL" id="CAI3980018.1"/>
    </source>
</evidence>
<dbReference type="EMBL" id="CAMXCT010000531">
    <property type="protein sequence ID" value="CAI3980018.1"/>
    <property type="molecule type" value="Genomic_DNA"/>
</dbReference>
<dbReference type="EMBL" id="CAMXCT030000531">
    <property type="protein sequence ID" value="CAL4767330.1"/>
    <property type="molecule type" value="Genomic_DNA"/>
</dbReference>
<evidence type="ECO:0000313" key="2">
    <source>
        <dbReference type="EMBL" id="CAL4767330.1"/>
    </source>
</evidence>
<reference evidence="2 3" key="2">
    <citation type="submission" date="2024-05" db="EMBL/GenBank/DDBJ databases">
        <authorList>
            <person name="Chen Y."/>
            <person name="Shah S."/>
            <person name="Dougan E. K."/>
            <person name="Thang M."/>
            <person name="Chan C."/>
        </authorList>
    </citation>
    <scope>NUCLEOTIDE SEQUENCE [LARGE SCALE GENOMIC DNA]</scope>
</reference>
<keyword evidence="2" id="KW-0378">Hydrolase</keyword>
<dbReference type="Proteomes" id="UP001152797">
    <property type="component" value="Unassembled WGS sequence"/>
</dbReference>
<dbReference type="EMBL" id="CAMXCT020000531">
    <property type="protein sequence ID" value="CAL1133393.1"/>
    <property type="molecule type" value="Genomic_DNA"/>
</dbReference>
<sequence length="189" mass="21797">MGKLPERRSRRLKVGRCTSQKPIVKRDRWPYLPNWIALYAERGSMPKCWEGHRLHREHCRKSHPNCTYCEAGAKLRSNVLVCRKCPWWLICSQCASRPRLPSLRLDPLFFGPHTPRLLPSMESVADGSRGSLIICPGGNYQFLVPHEGLPVAEFFAKQGFRAMVLRYRLLPKYDFDDMQQDLVSAAAML</sequence>
<dbReference type="AlphaFoldDB" id="A0A9P1BXA8"/>